<reference evidence="8" key="2">
    <citation type="submission" date="2022-10" db="EMBL/GenBank/DDBJ databases">
        <authorList>
            <consortium name="ENA_rothamsted_submissions"/>
            <consortium name="culmorum"/>
            <person name="King R."/>
        </authorList>
    </citation>
    <scope>NUCLEOTIDE SEQUENCE</scope>
</reference>
<dbReference type="Gene3D" id="1.20.1250.20">
    <property type="entry name" value="MFS general substrate transporter like domains"/>
    <property type="match status" value="1"/>
</dbReference>
<dbReference type="SUPFAM" id="SSF103473">
    <property type="entry name" value="MFS general substrate transporter"/>
    <property type="match status" value="1"/>
</dbReference>
<name>A0A9N9REW2_9NEOP</name>
<evidence type="ECO:0000256" key="5">
    <source>
        <dbReference type="ARBA" id="ARBA00023136"/>
    </source>
</evidence>
<dbReference type="PANTHER" id="PTHR23504">
    <property type="entry name" value="MAJOR FACILITATOR SUPERFAMILY DOMAIN-CONTAINING PROTEIN 10"/>
    <property type="match status" value="1"/>
</dbReference>
<evidence type="ECO:0000259" key="7">
    <source>
        <dbReference type="PROSITE" id="PS50850"/>
    </source>
</evidence>
<reference evidence="8" key="1">
    <citation type="submission" date="2021-12" db="EMBL/GenBank/DDBJ databases">
        <authorList>
            <person name="King R."/>
        </authorList>
    </citation>
    <scope>NUCLEOTIDE SEQUENCE</scope>
</reference>
<feature type="domain" description="Major facilitator superfamily (MFS) profile" evidence="7">
    <location>
        <begin position="7"/>
        <end position="417"/>
    </location>
</feature>
<evidence type="ECO:0000313" key="9">
    <source>
        <dbReference type="Proteomes" id="UP001153714"/>
    </source>
</evidence>
<proteinExistence type="predicted"/>
<keyword evidence="9" id="KW-1185">Reference proteome</keyword>
<organism evidence="8 9">
    <name type="scientific">Diatraea saccharalis</name>
    <name type="common">sugarcane borer</name>
    <dbReference type="NCBI Taxonomy" id="40085"/>
    <lineage>
        <taxon>Eukaryota</taxon>
        <taxon>Metazoa</taxon>
        <taxon>Ecdysozoa</taxon>
        <taxon>Arthropoda</taxon>
        <taxon>Hexapoda</taxon>
        <taxon>Insecta</taxon>
        <taxon>Pterygota</taxon>
        <taxon>Neoptera</taxon>
        <taxon>Endopterygota</taxon>
        <taxon>Lepidoptera</taxon>
        <taxon>Glossata</taxon>
        <taxon>Ditrysia</taxon>
        <taxon>Pyraloidea</taxon>
        <taxon>Crambidae</taxon>
        <taxon>Crambinae</taxon>
        <taxon>Diatraea</taxon>
    </lineage>
</organism>
<keyword evidence="5 6" id="KW-0472">Membrane</keyword>
<sequence>MLKHIKMLSPTQILMIVSFLDMFSVGLIIPQLHQQALLLGCSHVLIGIMGAVYSASQLISGPIIGNLSDLKGRKPALLFTFTTCGVAYLLLGITTSALIFFILRFILGVVKQTQLLTRSIAPDYVKEPEQHSGLFGKMSTLSGIGMSVGPMVSGHLAEAFPDNGFTIIAFVVAVIYTINTYLINILPDNEKTSKLSDNEENKREESSVAPKLIDSVKRSFGESVDDLKKVNWVVYWDVFIYRLIISLCMGMYFSSFAVFLKTEHNVSPKYLGYIIAFKGAISSFCTYFIVHINRLYKTDSNATERTFHVFLAITVAFLGMGLASTLYVYILFIIPLAVGGAVGKVTNLEMIVKKGNDEHRGSIIGAAGSVRSLSGVVTPLLSGIISEYMGVPYVIIFAAIFASIGVGISYKIRTSLVPDKHKND</sequence>
<evidence type="ECO:0000256" key="4">
    <source>
        <dbReference type="ARBA" id="ARBA00022989"/>
    </source>
</evidence>
<comment type="subcellular location">
    <subcellularLocation>
        <location evidence="1">Membrane</location>
        <topology evidence="1">Multi-pass membrane protein</topology>
    </subcellularLocation>
</comment>
<feature type="transmembrane region" description="Helical" evidence="6">
    <location>
        <begin position="36"/>
        <end position="55"/>
    </location>
</feature>
<dbReference type="EMBL" id="OU893338">
    <property type="protein sequence ID" value="CAG9795288.1"/>
    <property type="molecule type" value="Genomic_DNA"/>
</dbReference>
<feature type="transmembrane region" description="Helical" evidence="6">
    <location>
        <begin position="310"/>
        <end position="342"/>
    </location>
</feature>
<dbReference type="InterPro" id="IPR011701">
    <property type="entry name" value="MFS"/>
</dbReference>
<keyword evidence="3 6" id="KW-0812">Transmembrane</keyword>
<keyword evidence="4 6" id="KW-1133">Transmembrane helix</keyword>
<evidence type="ECO:0000256" key="6">
    <source>
        <dbReference type="SAM" id="Phobius"/>
    </source>
</evidence>
<dbReference type="InterPro" id="IPR020846">
    <property type="entry name" value="MFS_dom"/>
</dbReference>
<dbReference type="Pfam" id="PF07690">
    <property type="entry name" value="MFS_1"/>
    <property type="match status" value="1"/>
</dbReference>
<feature type="transmembrane region" description="Helical" evidence="6">
    <location>
        <begin position="239"/>
        <end position="259"/>
    </location>
</feature>
<dbReference type="PANTHER" id="PTHR23504:SF14">
    <property type="entry name" value="MAJOR FACILITATOR SUPERFAMILY DOMAIN-CONTAINING PROTEIN 9"/>
    <property type="match status" value="1"/>
</dbReference>
<evidence type="ECO:0000256" key="2">
    <source>
        <dbReference type="ARBA" id="ARBA00022448"/>
    </source>
</evidence>
<feature type="transmembrane region" description="Helical" evidence="6">
    <location>
        <begin position="391"/>
        <end position="412"/>
    </location>
</feature>
<gene>
    <name evidence="8" type="ORF">DIATSA_LOCUS12573</name>
</gene>
<accession>A0A9N9REW2</accession>
<dbReference type="OrthoDB" id="440553at2759"/>
<evidence type="ECO:0000256" key="1">
    <source>
        <dbReference type="ARBA" id="ARBA00004141"/>
    </source>
</evidence>
<dbReference type="PROSITE" id="PS50850">
    <property type="entry name" value="MFS"/>
    <property type="match status" value="1"/>
</dbReference>
<feature type="transmembrane region" description="Helical" evidence="6">
    <location>
        <begin position="12"/>
        <end position="30"/>
    </location>
</feature>
<keyword evidence="2" id="KW-0813">Transport</keyword>
<evidence type="ECO:0000256" key="3">
    <source>
        <dbReference type="ARBA" id="ARBA00022692"/>
    </source>
</evidence>
<dbReference type="Proteomes" id="UP001153714">
    <property type="component" value="Chromosome 7"/>
</dbReference>
<evidence type="ECO:0000313" key="8">
    <source>
        <dbReference type="EMBL" id="CAG9795288.1"/>
    </source>
</evidence>
<dbReference type="AlphaFoldDB" id="A0A9N9REW2"/>
<feature type="transmembrane region" description="Helical" evidence="6">
    <location>
        <begin position="76"/>
        <end position="107"/>
    </location>
</feature>
<dbReference type="GO" id="GO:0016020">
    <property type="term" value="C:membrane"/>
    <property type="evidence" value="ECO:0007669"/>
    <property type="project" value="UniProtKB-SubCell"/>
</dbReference>
<dbReference type="InterPro" id="IPR036259">
    <property type="entry name" value="MFS_trans_sf"/>
</dbReference>
<dbReference type="GO" id="GO:0022857">
    <property type="term" value="F:transmembrane transporter activity"/>
    <property type="evidence" value="ECO:0007669"/>
    <property type="project" value="InterPro"/>
</dbReference>
<feature type="transmembrane region" description="Helical" evidence="6">
    <location>
        <begin position="164"/>
        <end position="186"/>
    </location>
</feature>
<dbReference type="PRINTS" id="PR01035">
    <property type="entry name" value="TCRTETA"/>
</dbReference>
<protein>
    <recommendedName>
        <fullName evidence="7">Major facilitator superfamily (MFS) profile domain-containing protein</fullName>
    </recommendedName>
</protein>
<feature type="transmembrane region" description="Helical" evidence="6">
    <location>
        <begin position="271"/>
        <end position="290"/>
    </location>
</feature>
<dbReference type="InterPro" id="IPR001958">
    <property type="entry name" value="Tet-R_TetA/multi-R_MdtG-like"/>
</dbReference>